<dbReference type="OrthoDB" id="755659at2759"/>
<evidence type="ECO:0000313" key="2">
    <source>
        <dbReference type="EMBL" id="KAJ0989278.1"/>
    </source>
</evidence>
<feature type="compositionally biased region" description="Basic and acidic residues" evidence="1">
    <location>
        <begin position="64"/>
        <end position="86"/>
    </location>
</feature>
<dbReference type="PANTHER" id="PTHR36723">
    <property type="entry name" value="F22C12.19"/>
    <property type="match status" value="1"/>
</dbReference>
<comment type="caution">
    <text evidence="2">The sequence shown here is derived from an EMBL/GenBank/DDBJ whole genome shotgun (WGS) entry which is preliminary data.</text>
</comment>
<dbReference type="AlphaFoldDB" id="A0A9D5DC53"/>
<keyword evidence="3" id="KW-1185">Reference proteome</keyword>
<reference evidence="2" key="2">
    <citation type="journal article" date="2022" name="Hortic Res">
        <title>The genome of Dioscorea zingiberensis sheds light on the biosynthesis, origin and evolution of the medicinally important diosgenin saponins.</title>
        <authorList>
            <person name="Li Y."/>
            <person name="Tan C."/>
            <person name="Li Z."/>
            <person name="Guo J."/>
            <person name="Li S."/>
            <person name="Chen X."/>
            <person name="Wang C."/>
            <person name="Dai X."/>
            <person name="Yang H."/>
            <person name="Song W."/>
            <person name="Hou L."/>
            <person name="Xu J."/>
            <person name="Tong Z."/>
            <person name="Xu A."/>
            <person name="Yuan X."/>
            <person name="Wang W."/>
            <person name="Yang Q."/>
            <person name="Chen L."/>
            <person name="Sun Z."/>
            <person name="Wang K."/>
            <person name="Pan B."/>
            <person name="Chen J."/>
            <person name="Bao Y."/>
            <person name="Liu F."/>
            <person name="Qi X."/>
            <person name="Gang D.R."/>
            <person name="Wen J."/>
            <person name="Li J."/>
        </authorList>
    </citation>
    <scope>NUCLEOTIDE SEQUENCE</scope>
    <source>
        <strain evidence="2">Dzin_1.0</strain>
    </source>
</reference>
<feature type="compositionally biased region" description="Polar residues" evidence="1">
    <location>
        <begin position="45"/>
        <end position="61"/>
    </location>
</feature>
<evidence type="ECO:0000256" key="1">
    <source>
        <dbReference type="SAM" id="MobiDB-lite"/>
    </source>
</evidence>
<feature type="region of interest" description="Disordered" evidence="1">
    <location>
        <begin position="17"/>
        <end position="92"/>
    </location>
</feature>
<proteinExistence type="predicted"/>
<reference evidence="2" key="1">
    <citation type="submission" date="2021-03" db="EMBL/GenBank/DDBJ databases">
        <authorList>
            <person name="Li Z."/>
            <person name="Yang C."/>
        </authorList>
    </citation>
    <scope>NUCLEOTIDE SEQUENCE</scope>
    <source>
        <strain evidence="2">Dzin_1.0</strain>
        <tissue evidence="2">Leaf</tissue>
    </source>
</reference>
<gene>
    <name evidence="2" type="ORF">J5N97_007634</name>
</gene>
<evidence type="ECO:0000313" key="3">
    <source>
        <dbReference type="Proteomes" id="UP001085076"/>
    </source>
</evidence>
<dbReference type="Proteomes" id="UP001085076">
    <property type="component" value="Miscellaneous, Linkage group lg01"/>
</dbReference>
<dbReference type="EMBL" id="JAGGNH010000001">
    <property type="protein sequence ID" value="KAJ0989278.1"/>
    <property type="molecule type" value="Genomic_DNA"/>
</dbReference>
<dbReference type="PANTHER" id="PTHR36723:SF1">
    <property type="entry name" value="F22C12.19"/>
    <property type="match status" value="1"/>
</dbReference>
<accession>A0A9D5DC53</accession>
<organism evidence="2 3">
    <name type="scientific">Dioscorea zingiberensis</name>
    <dbReference type="NCBI Taxonomy" id="325984"/>
    <lineage>
        <taxon>Eukaryota</taxon>
        <taxon>Viridiplantae</taxon>
        <taxon>Streptophyta</taxon>
        <taxon>Embryophyta</taxon>
        <taxon>Tracheophyta</taxon>
        <taxon>Spermatophyta</taxon>
        <taxon>Magnoliopsida</taxon>
        <taxon>Liliopsida</taxon>
        <taxon>Dioscoreales</taxon>
        <taxon>Dioscoreaceae</taxon>
        <taxon>Dioscorea</taxon>
    </lineage>
</organism>
<name>A0A9D5DC53_9LILI</name>
<sequence length="712" mass="78893">MDALELPLAVNVGVSKLLAPTPDGFPRAREPEKGSGSSGFGTHKGSASGSYHKTTEYSSISRNKKSDADLNKNDKLPSFRCEENDNKRHHPGETVWSEKLLLDNEGKQLNRKTFKNTSIFSCSKRSRTDQLEHSSKTIVTDGCDDASIKMGLDLIRCNYSERSRMSKQKRCVDVKRTEKKNFRSCGRLKYESGLVSSDWTCGANNILGLYGLKSDLHDVTELVDEVSFSELLDGSYSYPKLCLDKGKKTGNTSESILVSVRKASSLLMSHGSIDSSGSRKASTCVINLNECSGRTSDSDMHKTIEESESSKVENLGQANLKTLYHPKEILGRAAFPTLHGLDTLLLDSNMPSIPSQATTHVKTLRKDSLPPFPWSVSYNGALKTSVDTKLSSTRITCQGRWLRLWNNSASIRDSCFSSEHIRKCVNGEKPINNDQQMVNDLLQYVNALSLSNNPPEKPFHTSHDLDEDKLLNIATSNEAFGVLGPCNSLQHSLMQEHAEDSGSQFAEGDFRCQEKQRNFDDSFGSEIRNVGNVVSHKDPPTCSTKGFPENCYPCKSTGVDCGQNSWCSSMSEALQSGYSPRAVVAAEILCEMANRFRAVRVRDHNSHNVKWPKAPPQKTTKARKSMLPMGKTDEPFLATRHHDPVKSTGMLATKHKFIGEKNSTLIGGASRSPVRWPVSAEREILVNRKPMLSNSVRRIGLSARSPTRFERL</sequence>
<protein>
    <submittedName>
        <fullName evidence="2">Uncharacterized protein</fullName>
    </submittedName>
</protein>